<evidence type="ECO:0000256" key="5">
    <source>
        <dbReference type="SAM" id="Phobius"/>
    </source>
</evidence>
<dbReference type="InterPro" id="IPR016039">
    <property type="entry name" value="Thiolase-like"/>
</dbReference>
<reference evidence="7" key="1">
    <citation type="submission" date="2020-10" db="EMBL/GenBank/DDBJ databases">
        <title>Taxonomic study of unclassified bacteria belonging to the class Ktedonobacteria.</title>
        <authorList>
            <person name="Yabe S."/>
            <person name="Wang C.M."/>
            <person name="Zheng Y."/>
            <person name="Sakai Y."/>
            <person name="Cavaletti L."/>
            <person name="Monciardini P."/>
            <person name="Donadio S."/>
        </authorList>
    </citation>
    <scope>NUCLEOTIDE SEQUENCE</scope>
    <source>
        <strain evidence="7">SOSP1-1</strain>
    </source>
</reference>
<organism evidence="7 8">
    <name type="scientific">Ktedonospora formicarum</name>
    <dbReference type="NCBI Taxonomy" id="2778364"/>
    <lineage>
        <taxon>Bacteria</taxon>
        <taxon>Bacillati</taxon>
        <taxon>Chloroflexota</taxon>
        <taxon>Ktedonobacteria</taxon>
        <taxon>Ktedonobacterales</taxon>
        <taxon>Ktedonobacteraceae</taxon>
        <taxon>Ktedonospora</taxon>
    </lineage>
</organism>
<proteinExistence type="inferred from homology"/>
<comment type="similarity">
    <text evidence="1 4">Belongs to the thiolase-like superfamily. Beta-ketoacyl-ACP synthases family.</text>
</comment>
<accession>A0A8J3HX59</accession>
<keyword evidence="3" id="KW-0012">Acyltransferase</keyword>
<dbReference type="Gene3D" id="3.40.47.10">
    <property type="match status" value="2"/>
</dbReference>
<gene>
    <name evidence="7" type="primary">fabF_1</name>
    <name evidence="7" type="ORF">KSX_30340</name>
</gene>
<sequence>MNIMVDKQQRRVAITGLGVVAPNGIGVANFWQATQDGVSGITCLAPHEGYSHTGIPHWVAGTIRDFLAEDYIDRKLANRTDRMTHFAFAAIQEAITDAGLELTQEIPRRIGAVIANTMGGVEFVLKQIHTLYTRGPRFVSAYTAIAWLNVANVGQAAIRYNIQGYCKTPVNDAVSGLNALGMAANAIRRNVADVIIAGGCEAFLHPLLMRVLAQQGVCTTSTDPHAYRPFDQRASGLILAEGAGICILEEYEHARRRGAPIYGELVGYGQSNDAHGLNGPSNTGKQYARAIQQAMHEGNLSVDDLAYFQLDGRAHASADEGEAAALHMTLGDASTQLPVSVPRTTIGHSYAAAGAIDTVTALLALKHATIPPTRNCDEPNPRYALDLVRDEARPIRTLDGASPSAVLIGGRGIGGTNVVLAVKR</sequence>
<feature type="transmembrane region" description="Helical" evidence="5">
    <location>
        <begin position="12"/>
        <end position="31"/>
    </location>
</feature>
<protein>
    <submittedName>
        <fullName evidence="7">3-oxoacyl-[acyl-carrier-protein] synthase 2</fullName>
    </submittedName>
</protein>
<dbReference type="InterPro" id="IPR014031">
    <property type="entry name" value="Ketoacyl_synth_C"/>
</dbReference>
<evidence type="ECO:0000313" key="8">
    <source>
        <dbReference type="Proteomes" id="UP000612362"/>
    </source>
</evidence>
<dbReference type="GO" id="GO:0006633">
    <property type="term" value="P:fatty acid biosynthetic process"/>
    <property type="evidence" value="ECO:0007669"/>
    <property type="project" value="TreeGrafter"/>
</dbReference>
<dbReference type="PANTHER" id="PTHR11712">
    <property type="entry name" value="POLYKETIDE SYNTHASE-RELATED"/>
    <property type="match status" value="1"/>
</dbReference>
<dbReference type="SMART" id="SM00825">
    <property type="entry name" value="PKS_KS"/>
    <property type="match status" value="1"/>
</dbReference>
<dbReference type="SUPFAM" id="SSF53901">
    <property type="entry name" value="Thiolase-like"/>
    <property type="match status" value="2"/>
</dbReference>
<keyword evidence="5" id="KW-0812">Transmembrane</keyword>
<dbReference type="Proteomes" id="UP000612362">
    <property type="component" value="Unassembled WGS sequence"/>
</dbReference>
<dbReference type="PANTHER" id="PTHR11712:SF322">
    <property type="entry name" value="POLYKETIDE BETA-KETOACYL SYNTHASE 2-RELATED"/>
    <property type="match status" value="1"/>
</dbReference>
<evidence type="ECO:0000256" key="3">
    <source>
        <dbReference type="ARBA" id="ARBA00023315"/>
    </source>
</evidence>
<dbReference type="InterPro" id="IPR014030">
    <property type="entry name" value="Ketoacyl_synth_N"/>
</dbReference>
<evidence type="ECO:0000259" key="6">
    <source>
        <dbReference type="PROSITE" id="PS52004"/>
    </source>
</evidence>
<dbReference type="CDD" id="cd00834">
    <property type="entry name" value="KAS_I_II"/>
    <property type="match status" value="1"/>
</dbReference>
<keyword evidence="5" id="KW-0472">Membrane</keyword>
<evidence type="ECO:0000256" key="2">
    <source>
        <dbReference type="ARBA" id="ARBA00022679"/>
    </source>
</evidence>
<dbReference type="GO" id="GO:0004315">
    <property type="term" value="F:3-oxoacyl-[acyl-carrier-protein] synthase activity"/>
    <property type="evidence" value="ECO:0007669"/>
    <property type="project" value="TreeGrafter"/>
</dbReference>
<name>A0A8J3HX59_9CHLR</name>
<keyword evidence="2 4" id="KW-0808">Transferase</keyword>
<dbReference type="Pfam" id="PF00109">
    <property type="entry name" value="ketoacyl-synt"/>
    <property type="match status" value="1"/>
</dbReference>
<evidence type="ECO:0000256" key="1">
    <source>
        <dbReference type="ARBA" id="ARBA00008467"/>
    </source>
</evidence>
<dbReference type="InterPro" id="IPR020841">
    <property type="entry name" value="PKS_Beta-ketoAc_synthase_dom"/>
</dbReference>
<dbReference type="PROSITE" id="PS52004">
    <property type="entry name" value="KS3_2"/>
    <property type="match status" value="1"/>
</dbReference>
<dbReference type="EMBL" id="BNJF01000001">
    <property type="protein sequence ID" value="GHO44871.1"/>
    <property type="molecule type" value="Genomic_DNA"/>
</dbReference>
<keyword evidence="8" id="KW-1185">Reference proteome</keyword>
<comment type="caution">
    <text evidence="7">The sequence shown here is derived from an EMBL/GenBank/DDBJ whole genome shotgun (WGS) entry which is preliminary data.</text>
</comment>
<dbReference type="Pfam" id="PF02801">
    <property type="entry name" value="Ketoacyl-synt_C"/>
    <property type="match status" value="1"/>
</dbReference>
<keyword evidence="5" id="KW-1133">Transmembrane helix</keyword>
<feature type="domain" description="Ketosynthase family 3 (KS3)" evidence="6">
    <location>
        <begin position="9"/>
        <end position="424"/>
    </location>
</feature>
<dbReference type="AlphaFoldDB" id="A0A8J3HX59"/>
<dbReference type="InterPro" id="IPR000794">
    <property type="entry name" value="Beta-ketoacyl_synthase"/>
</dbReference>
<evidence type="ECO:0000256" key="4">
    <source>
        <dbReference type="RuleBase" id="RU003694"/>
    </source>
</evidence>
<evidence type="ECO:0000313" key="7">
    <source>
        <dbReference type="EMBL" id="GHO44871.1"/>
    </source>
</evidence>